<name>A0A9P6D470_PLEER</name>
<organism evidence="1 2">
    <name type="scientific">Pleurotus eryngii</name>
    <name type="common">Boletus of the steppes</name>
    <dbReference type="NCBI Taxonomy" id="5323"/>
    <lineage>
        <taxon>Eukaryota</taxon>
        <taxon>Fungi</taxon>
        <taxon>Dikarya</taxon>
        <taxon>Basidiomycota</taxon>
        <taxon>Agaricomycotina</taxon>
        <taxon>Agaricomycetes</taxon>
        <taxon>Agaricomycetidae</taxon>
        <taxon>Agaricales</taxon>
        <taxon>Pleurotineae</taxon>
        <taxon>Pleurotaceae</taxon>
        <taxon>Pleurotus</taxon>
    </lineage>
</organism>
<keyword evidence="2" id="KW-1185">Reference proteome</keyword>
<comment type="caution">
    <text evidence="1">The sequence shown here is derived from an EMBL/GenBank/DDBJ whole genome shotgun (WGS) entry which is preliminary data.</text>
</comment>
<feature type="non-terminal residue" evidence="1">
    <location>
        <position position="60"/>
    </location>
</feature>
<sequence length="60" mass="6975">MTLVLHFHELPPPLSHTIRPRTRLVSGPVSPSFPLYHHTLATDVLRSHHSRWVRFDEEGL</sequence>
<proteinExistence type="predicted"/>
<reference evidence="1" key="1">
    <citation type="submission" date="2020-11" db="EMBL/GenBank/DDBJ databases">
        <authorList>
            <consortium name="DOE Joint Genome Institute"/>
            <person name="Ahrendt S."/>
            <person name="Riley R."/>
            <person name="Andreopoulos W."/>
            <person name="Labutti K."/>
            <person name="Pangilinan J."/>
            <person name="Ruiz-Duenas F.J."/>
            <person name="Barrasa J.M."/>
            <person name="Sanchez-Garcia M."/>
            <person name="Camarero S."/>
            <person name="Miyauchi S."/>
            <person name="Serrano A."/>
            <person name="Linde D."/>
            <person name="Babiker R."/>
            <person name="Drula E."/>
            <person name="Ayuso-Fernandez I."/>
            <person name="Pacheco R."/>
            <person name="Padilla G."/>
            <person name="Ferreira P."/>
            <person name="Barriuso J."/>
            <person name="Kellner H."/>
            <person name="Castanera R."/>
            <person name="Alfaro M."/>
            <person name="Ramirez L."/>
            <person name="Pisabarro A.G."/>
            <person name="Kuo A."/>
            <person name="Tritt A."/>
            <person name="Lipzen A."/>
            <person name="He G."/>
            <person name="Yan M."/>
            <person name="Ng V."/>
            <person name="Cullen D."/>
            <person name="Martin F."/>
            <person name="Rosso M.-N."/>
            <person name="Henrissat B."/>
            <person name="Hibbett D."/>
            <person name="Martinez A.T."/>
            <person name="Grigoriev I.V."/>
        </authorList>
    </citation>
    <scope>NUCLEOTIDE SEQUENCE</scope>
    <source>
        <strain evidence="1">ATCC 90797</strain>
    </source>
</reference>
<dbReference type="Proteomes" id="UP000807025">
    <property type="component" value="Unassembled WGS sequence"/>
</dbReference>
<accession>A0A9P6D470</accession>
<protein>
    <submittedName>
        <fullName evidence="1">Uncharacterized protein</fullName>
    </submittedName>
</protein>
<dbReference type="EMBL" id="MU154642">
    <property type="protein sequence ID" value="KAF9490432.1"/>
    <property type="molecule type" value="Genomic_DNA"/>
</dbReference>
<evidence type="ECO:0000313" key="1">
    <source>
        <dbReference type="EMBL" id="KAF9490432.1"/>
    </source>
</evidence>
<evidence type="ECO:0000313" key="2">
    <source>
        <dbReference type="Proteomes" id="UP000807025"/>
    </source>
</evidence>
<gene>
    <name evidence="1" type="ORF">BDN71DRAFT_1454324</name>
</gene>
<dbReference type="AlphaFoldDB" id="A0A9P6D470"/>